<organism evidence="2">
    <name type="scientific">Tanacetum cinerariifolium</name>
    <name type="common">Dalmatian daisy</name>
    <name type="synonym">Chrysanthemum cinerariifolium</name>
    <dbReference type="NCBI Taxonomy" id="118510"/>
    <lineage>
        <taxon>Eukaryota</taxon>
        <taxon>Viridiplantae</taxon>
        <taxon>Streptophyta</taxon>
        <taxon>Embryophyta</taxon>
        <taxon>Tracheophyta</taxon>
        <taxon>Spermatophyta</taxon>
        <taxon>Magnoliopsida</taxon>
        <taxon>eudicotyledons</taxon>
        <taxon>Gunneridae</taxon>
        <taxon>Pentapetalae</taxon>
        <taxon>asterids</taxon>
        <taxon>campanulids</taxon>
        <taxon>Asterales</taxon>
        <taxon>Asteraceae</taxon>
        <taxon>Asteroideae</taxon>
        <taxon>Anthemideae</taxon>
        <taxon>Anthemidinae</taxon>
        <taxon>Tanacetum</taxon>
    </lineage>
</organism>
<evidence type="ECO:0000256" key="1">
    <source>
        <dbReference type="SAM" id="MobiDB-lite"/>
    </source>
</evidence>
<sequence>MSADFTVTYTSVLSEARSWSIPSEDPYKEATQQLFEQAPHSPEYVPRDHIPVFVPEFEHPEDLVPAEGEAPISILPPGFLSPRIRSQSPRALEAEMNAIGSSLYRLLHPSGTPPWLPISTPSTSRRARIPEADTPPRSRPLLATPRPGCEVRESSVAAARRQGPTMAHRVDCSYMETRLQDTKRRMMAVTPPKWVAAEY</sequence>
<evidence type="ECO:0000313" key="2">
    <source>
        <dbReference type="EMBL" id="GFB15879.1"/>
    </source>
</evidence>
<feature type="region of interest" description="Disordered" evidence="1">
    <location>
        <begin position="114"/>
        <end position="151"/>
    </location>
</feature>
<name>A0A699L136_TANCI</name>
<reference evidence="2" key="1">
    <citation type="journal article" date="2019" name="Sci. Rep.">
        <title>Draft genome of Tanacetum cinerariifolium, the natural source of mosquito coil.</title>
        <authorList>
            <person name="Yamashiro T."/>
            <person name="Shiraishi A."/>
            <person name="Satake H."/>
            <person name="Nakayama K."/>
        </authorList>
    </citation>
    <scope>NUCLEOTIDE SEQUENCE</scope>
</reference>
<gene>
    <name evidence="2" type="ORF">Tci_687850</name>
</gene>
<dbReference type="EMBL" id="BKCJ010564742">
    <property type="protein sequence ID" value="GFB15879.1"/>
    <property type="molecule type" value="Genomic_DNA"/>
</dbReference>
<protein>
    <submittedName>
        <fullName evidence="2">Uncharacterized protein</fullName>
    </submittedName>
</protein>
<accession>A0A699L136</accession>
<dbReference type="AlphaFoldDB" id="A0A699L136"/>
<proteinExistence type="predicted"/>
<comment type="caution">
    <text evidence="2">The sequence shown here is derived from an EMBL/GenBank/DDBJ whole genome shotgun (WGS) entry which is preliminary data.</text>
</comment>